<accession>A0A369VVY9</accession>
<dbReference type="EMBL" id="QQNB01000001">
    <property type="protein sequence ID" value="RDE06508.1"/>
    <property type="molecule type" value="Genomic_DNA"/>
</dbReference>
<organism evidence="2 3">
    <name type="scientific">Sphingomonas aracearum</name>
    <dbReference type="NCBI Taxonomy" id="2283317"/>
    <lineage>
        <taxon>Bacteria</taxon>
        <taxon>Pseudomonadati</taxon>
        <taxon>Pseudomonadota</taxon>
        <taxon>Alphaproteobacteria</taxon>
        <taxon>Sphingomonadales</taxon>
        <taxon>Sphingomonadaceae</taxon>
        <taxon>Sphingomonas</taxon>
    </lineage>
</organism>
<evidence type="ECO:0000256" key="1">
    <source>
        <dbReference type="SAM" id="MobiDB-lite"/>
    </source>
</evidence>
<evidence type="ECO:0000313" key="2">
    <source>
        <dbReference type="EMBL" id="RDE06508.1"/>
    </source>
</evidence>
<gene>
    <name evidence="2" type="ORF">DVW87_01990</name>
</gene>
<proteinExistence type="predicted"/>
<evidence type="ECO:0000313" key="3">
    <source>
        <dbReference type="Proteomes" id="UP000253918"/>
    </source>
</evidence>
<dbReference type="Pfam" id="PF16233">
    <property type="entry name" value="DUF4893"/>
    <property type="match status" value="1"/>
</dbReference>
<protein>
    <submittedName>
        <fullName evidence="2">DUF4893 domain-containing protein</fullName>
    </submittedName>
</protein>
<dbReference type="OrthoDB" id="9153930at2"/>
<sequence>MRRHAATALAIGVALGGCARSRPASPAEPPAPPVEAAHRRAPSSADWRRIATPADRFRLREWRTAWVTAFGRARQAGNGKAIAAQGVLFDPDQRLQGALPPAGDYRCRVFKVGANGTASGEFTAYPWFRCQVAREGAVQSLTKIGGSQRPVGLVFSDTPDRAIFLGTMMLGDETRPIDYGRDAGRDMIGAVERVGPSRWRVVLPYPRYESILDVMELVPAA</sequence>
<reference evidence="2 3" key="1">
    <citation type="submission" date="2018-07" db="EMBL/GenBank/DDBJ databases">
        <title>a novel species of Sphingomonas isolated from the rhizosphere soil of Araceae plant.</title>
        <authorList>
            <person name="Zhiyong W."/>
            <person name="Qinglan Z."/>
            <person name="Zhiwei F."/>
            <person name="Ding X."/>
            <person name="Gejiao W."/>
            <person name="Shixue Z."/>
        </authorList>
    </citation>
    <scope>NUCLEOTIDE SEQUENCE [LARGE SCALE GENOMIC DNA]</scope>
    <source>
        <strain evidence="2 3">WZY 27</strain>
    </source>
</reference>
<name>A0A369VVY9_9SPHN</name>
<dbReference type="PROSITE" id="PS51257">
    <property type="entry name" value="PROKAR_LIPOPROTEIN"/>
    <property type="match status" value="1"/>
</dbReference>
<keyword evidence="3" id="KW-1185">Reference proteome</keyword>
<dbReference type="AlphaFoldDB" id="A0A369VVY9"/>
<dbReference type="Proteomes" id="UP000253918">
    <property type="component" value="Unassembled WGS sequence"/>
</dbReference>
<comment type="caution">
    <text evidence="2">The sequence shown here is derived from an EMBL/GenBank/DDBJ whole genome shotgun (WGS) entry which is preliminary data.</text>
</comment>
<dbReference type="InterPro" id="IPR032609">
    <property type="entry name" value="DUF4893"/>
</dbReference>
<feature type="region of interest" description="Disordered" evidence="1">
    <location>
        <begin position="20"/>
        <end position="45"/>
    </location>
</feature>
<dbReference type="RefSeq" id="WP_114686092.1">
    <property type="nucleotide sequence ID" value="NZ_QQNB01000001.1"/>
</dbReference>